<dbReference type="PIRSF" id="PIRSF001112">
    <property type="entry name" value="Epoxide_hydrolase"/>
    <property type="match status" value="1"/>
</dbReference>
<dbReference type="InterPro" id="IPR029058">
    <property type="entry name" value="AB_hydrolase_fold"/>
</dbReference>
<keyword evidence="5" id="KW-0732">Signal</keyword>
<dbReference type="InterPro" id="IPR016292">
    <property type="entry name" value="Epoxide_hydrolase"/>
</dbReference>
<dbReference type="PRINTS" id="PR00412">
    <property type="entry name" value="EPOXHYDRLASE"/>
</dbReference>
<evidence type="ECO:0000256" key="5">
    <source>
        <dbReference type="SAM" id="SignalP"/>
    </source>
</evidence>
<comment type="similarity">
    <text evidence="1">Belongs to the peptidase S33 family.</text>
</comment>
<evidence type="ECO:0000313" key="8">
    <source>
        <dbReference type="Proteomes" id="UP000494252"/>
    </source>
</evidence>
<dbReference type="Proteomes" id="UP000494252">
    <property type="component" value="Unassembled WGS sequence"/>
</dbReference>
<evidence type="ECO:0000256" key="2">
    <source>
        <dbReference type="ARBA" id="ARBA00022797"/>
    </source>
</evidence>
<evidence type="ECO:0000313" key="7">
    <source>
        <dbReference type="EMBL" id="CAB3804282.1"/>
    </source>
</evidence>
<dbReference type="Pfam" id="PF06441">
    <property type="entry name" value="EHN"/>
    <property type="match status" value="1"/>
</dbReference>
<gene>
    <name evidence="7" type="ORF">LMG27177_05608</name>
</gene>
<dbReference type="GO" id="GO:0097176">
    <property type="term" value="P:epoxide metabolic process"/>
    <property type="evidence" value="ECO:0007669"/>
    <property type="project" value="TreeGrafter"/>
</dbReference>
<feature type="active site" description="Nucleophile" evidence="4">
    <location>
        <position position="225"/>
    </location>
</feature>
<feature type="chain" id="PRO_5026936615" description="Epoxide hydrolase N-terminal domain-containing protein" evidence="5">
    <location>
        <begin position="38"/>
        <end position="427"/>
    </location>
</feature>
<dbReference type="InterPro" id="IPR006311">
    <property type="entry name" value="TAT_signal"/>
</dbReference>
<dbReference type="EMBL" id="CADIKI010000020">
    <property type="protein sequence ID" value="CAB3804282.1"/>
    <property type="molecule type" value="Genomic_DNA"/>
</dbReference>
<sequence>MTTTELSIKRRSFLKAGAAAGAAALASALTASTPARAAVRGIELPAATTEPTPFQIHVPQAQLDDLRSRLANVIWPNKEPVDDWSQGVPLASMRELTDYWRDHYDWRRVESRLNSLGQHRIEIDGLGIHFLHIRSKHANALPLLMTHGWPGSIVEFMKVIDPLTNPTAHGGRAEDAFHLVLPTLPGYGFSDKPTTTGWDDARVARTWNTLMVKLGYQRYVAQGGDWGACVTTALGQQQPKELAGIHLNWAFVFPKQIPTSGLLPDEEQAVRDVAQFREKEGSYYHQQATKPQTIGYALSDSPVGLAAWIYEKFHSWTDSGGKPERVLTRDEMLDDITLYWLTDTAASSARMYWENQGDLYAAGQVNVPAAVSVFPHEIFRAPERWTRDTFPQLVYFNKVEKGGHFAAFEQPEIFVRELRDGFRKMRA</sequence>
<dbReference type="RefSeq" id="WP_175164796.1">
    <property type="nucleotide sequence ID" value="NZ_CADIKI010000020.1"/>
</dbReference>
<dbReference type="AlphaFoldDB" id="A0A6J5GV54"/>
<keyword evidence="2" id="KW-0058">Aromatic hydrocarbons catabolism</keyword>
<dbReference type="PANTHER" id="PTHR21661:SF35">
    <property type="entry name" value="EPOXIDE HYDROLASE"/>
    <property type="match status" value="1"/>
</dbReference>
<feature type="domain" description="Epoxide hydrolase N-terminal" evidence="6">
    <location>
        <begin position="52"/>
        <end position="156"/>
    </location>
</feature>
<evidence type="ECO:0000256" key="4">
    <source>
        <dbReference type="PIRSR" id="PIRSR001112-1"/>
    </source>
</evidence>
<keyword evidence="3" id="KW-0378">Hydrolase</keyword>
<dbReference type="InterPro" id="IPR010497">
    <property type="entry name" value="Epoxide_hydro_N"/>
</dbReference>
<organism evidence="7 8">
    <name type="scientific">Paraburkholderia fynbosensis</name>
    <dbReference type="NCBI Taxonomy" id="1200993"/>
    <lineage>
        <taxon>Bacteria</taxon>
        <taxon>Pseudomonadati</taxon>
        <taxon>Pseudomonadota</taxon>
        <taxon>Betaproteobacteria</taxon>
        <taxon>Burkholderiales</taxon>
        <taxon>Burkholderiaceae</taxon>
        <taxon>Paraburkholderia</taxon>
    </lineage>
</organism>
<dbReference type="PROSITE" id="PS51318">
    <property type="entry name" value="TAT"/>
    <property type="match status" value="1"/>
</dbReference>
<evidence type="ECO:0000256" key="1">
    <source>
        <dbReference type="ARBA" id="ARBA00010088"/>
    </source>
</evidence>
<feature type="active site" description="Proton acceptor" evidence="4">
    <location>
        <position position="404"/>
    </location>
</feature>
<accession>A0A6J5GV54</accession>
<reference evidence="7 8" key="1">
    <citation type="submission" date="2020-04" db="EMBL/GenBank/DDBJ databases">
        <authorList>
            <person name="De Canck E."/>
        </authorList>
    </citation>
    <scope>NUCLEOTIDE SEQUENCE [LARGE SCALE GENOMIC DNA]</scope>
    <source>
        <strain evidence="7 8">LMG 27177</strain>
    </source>
</reference>
<proteinExistence type="inferred from homology"/>
<dbReference type="InterPro" id="IPR019546">
    <property type="entry name" value="TAT_signal_bac_arc"/>
</dbReference>
<dbReference type="GO" id="GO:0004301">
    <property type="term" value="F:epoxide hydrolase activity"/>
    <property type="evidence" value="ECO:0007669"/>
    <property type="project" value="TreeGrafter"/>
</dbReference>
<dbReference type="Pfam" id="PF10518">
    <property type="entry name" value="TAT_signal"/>
    <property type="match status" value="1"/>
</dbReference>
<evidence type="ECO:0000256" key="3">
    <source>
        <dbReference type="ARBA" id="ARBA00022801"/>
    </source>
</evidence>
<feature type="active site" description="Proton donor" evidence="4">
    <location>
        <position position="352"/>
    </location>
</feature>
<feature type="signal peptide" evidence="5">
    <location>
        <begin position="1"/>
        <end position="37"/>
    </location>
</feature>
<dbReference type="PANTHER" id="PTHR21661">
    <property type="entry name" value="EPOXIDE HYDROLASE 1-RELATED"/>
    <property type="match status" value="1"/>
</dbReference>
<dbReference type="SUPFAM" id="SSF53474">
    <property type="entry name" value="alpha/beta-Hydrolases"/>
    <property type="match status" value="1"/>
</dbReference>
<dbReference type="Gene3D" id="3.40.50.1820">
    <property type="entry name" value="alpha/beta hydrolase"/>
    <property type="match status" value="1"/>
</dbReference>
<protein>
    <recommendedName>
        <fullName evidence="6">Epoxide hydrolase N-terminal domain-containing protein</fullName>
    </recommendedName>
</protein>
<evidence type="ECO:0000259" key="6">
    <source>
        <dbReference type="Pfam" id="PF06441"/>
    </source>
</evidence>
<dbReference type="InterPro" id="IPR000639">
    <property type="entry name" value="Epox_hydrolase-like"/>
</dbReference>
<keyword evidence="8" id="KW-1185">Reference proteome</keyword>
<name>A0A6J5GV54_9BURK</name>